<organism evidence="3 4">
    <name type="scientific">Auricularia subglabra (strain TFB-10046 / SS5)</name>
    <name type="common">White-rot fungus</name>
    <name type="synonym">Auricularia delicata (strain TFB10046)</name>
    <dbReference type="NCBI Taxonomy" id="717982"/>
    <lineage>
        <taxon>Eukaryota</taxon>
        <taxon>Fungi</taxon>
        <taxon>Dikarya</taxon>
        <taxon>Basidiomycota</taxon>
        <taxon>Agaricomycotina</taxon>
        <taxon>Agaricomycetes</taxon>
        <taxon>Auriculariales</taxon>
        <taxon>Auriculariaceae</taxon>
        <taxon>Auricularia</taxon>
    </lineage>
</organism>
<name>J0LJQ0_AURST</name>
<feature type="domain" description="DUF6533" evidence="2">
    <location>
        <begin position="11"/>
        <end position="56"/>
    </location>
</feature>
<dbReference type="KEGG" id="adl:AURDEDRAFT_186801"/>
<feature type="transmembrane region" description="Helical" evidence="1">
    <location>
        <begin position="12"/>
        <end position="28"/>
    </location>
</feature>
<dbReference type="InterPro" id="IPR045340">
    <property type="entry name" value="DUF6533"/>
</dbReference>
<dbReference type="EMBL" id="JH687798">
    <property type="protein sequence ID" value="EJD40830.1"/>
    <property type="molecule type" value="Genomic_DNA"/>
</dbReference>
<feature type="transmembrane region" description="Helical" evidence="1">
    <location>
        <begin position="40"/>
        <end position="67"/>
    </location>
</feature>
<reference evidence="4" key="1">
    <citation type="journal article" date="2012" name="Science">
        <title>The Paleozoic origin of enzymatic lignin decomposition reconstructed from 31 fungal genomes.</title>
        <authorList>
            <person name="Floudas D."/>
            <person name="Binder M."/>
            <person name="Riley R."/>
            <person name="Barry K."/>
            <person name="Blanchette R.A."/>
            <person name="Henrissat B."/>
            <person name="Martinez A.T."/>
            <person name="Otillar R."/>
            <person name="Spatafora J.W."/>
            <person name="Yadav J.S."/>
            <person name="Aerts A."/>
            <person name="Benoit I."/>
            <person name="Boyd A."/>
            <person name="Carlson A."/>
            <person name="Copeland A."/>
            <person name="Coutinho P.M."/>
            <person name="de Vries R.P."/>
            <person name="Ferreira P."/>
            <person name="Findley K."/>
            <person name="Foster B."/>
            <person name="Gaskell J."/>
            <person name="Glotzer D."/>
            <person name="Gorecki P."/>
            <person name="Heitman J."/>
            <person name="Hesse C."/>
            <person name="Hori C."/>
            <person name="Igarashi K."/>
            <person name="Jurgens J.A."/>
            <person name="Kallen N."/>
            <person name="Kersten P."/>
            <person name="Kohler A."/>
            <person name="Kuees U."/>
            <person name="Kumar T.K.A."/>
            <person name="Kuo A."/>
            <person name="LaButti K."/>
            <person name="Larrondo L.F."/>
            <person name="Lindquist E."/>
            <person name="Ling A."/>
            <person name="Lombard V."/>
            <person name="Lucas S."/>
            <person name="Lundell T."/>
            <person name="Martin R."/>
            <person name="McLaughlin D.J."/>
            <person name="Morgenstern I."/>
            <person name="Morin E."/>
            <person name="Murat C."/>
            <person name="Nagy L.G."/>
            <person name="Nolan M."/>
            <person name="Ohm R.A."/>
            <person name="Patyshakuliyeva A."/>
            <person name="Rokas A."/>
            <person name="Ruiz-Duenas F.J."/>
            <person name="Sabat G."/>
            <person name="Salamov A."/>
            <person name="Samejima M."/>
            <person name="Schmutz J."/>
            <person name="Slot J.C."/>
            <person name="St John F."/>
            <person name="Stenlid J."/>
            <person name="Sun H."/>
            <person name="Sun S."/>
            <person name="Syed K."/>
            <person name="Tsang A."/>
            <person name="Wiebenga A."/>
            <person name="Young D."/>
            <person name="Pisabarro A."/>
            <person name="Eastwood D.C."/>
            <person name="Martin F."/>
            <person name="Cullen D."/>
            <person name="Grigoriev I.V."/>
            <person name="Hibbett D.S."/>
        </authorList>
    </citation>
    <scope>NUCLEOTIDE SEQUENCE [LARGE SCALE GENOMIC DNA]</scope>
    <source>
        <strain evidence="4">TFB10046</strain>
    </source>
</reference>
<feature type="transmembrane region" description="Helical" evidence="1">
    <location>
        <begin position="205"/>
        <end position="223"/>
    </location>
</feature>
<accession>J0LJQ0</accession>
<proteinExistence type="predicted"/>
<dbReference type="Proteomes" id="UP000006514">
    <property type="component" value="Unassembled WGS sequence"/>
</dbReference>
<evidence type="ECO:0000259" key="2">
    <source>
        <dbReference type="Pfam" id="PF20151"/>
    </source>
</evidence>
<keyword evidence="1" id="KW-1133">Transmembrane helix</keyword>
<dbReference type="eggNOG" id="ENOG502SM3R">
    <property type="taxonomic scope" value="Eukaryota"/>
</dbReference>
<keyword evidence="1" id="KW-0812">Transmembrane</keyword>
<protein>
    <recommendedName>
        <fullName evidence="2">DUF6533 domain-containing protein</fullName>
    </recommendedName>
</protein>
<gene>
    <name evidence="3" type="ORF">AURDEDRAFT_186801</name>
</gene>
<keyword evidence="1" id="KW-0472">Membrane</keyword>
<evidence type="ECO:0000313" key="3">
    <source>
        <dbReference type="EMBL" id="EJD40830.1"/>
    </source>
</evidence>
<dbReference type="OrthoDB" id="3349377at2759"/>
<feature type="transmembrane region" description="Helical" evidence="1">
    <location>
        <begin position="112"/>
        <end position="135"/>
    </location>
</feature>
<sequence length="291" mass="32464">MSATTPTPTGYLALACLTWMLYDYLITLNDEIEFIWTRKWTFTTVLFLLMRWSTLLLLLNQVVFFVFLENVSKSSCDALSWGTAIATAVVLLEVEIVLQLRIYAMYERSRRILWINACLCGMECLCAALIIAKYFSRANFVPVPNWIIGACYDIRPKQLGVVWVPPMCYELYLASLAVYKIVQTHRASEGSIANNLLTVLVRDSIGQFFFIIAAMVVNCVLWVKTEITPGDSAVNIVHACGAIGGVRLILNMRSAASRPVGLPVSERGTAAALTSSRSSKHFEMQQFPIPG</sequence>
<dbReference type="Pfam" id="PF20151">
    <property type="entry name" value="DUF6533"/>
    <property type="match status" value="1"/>
</dbReference>
<evidence type="ECO:0000256" key="1">
    <source>
        <dbReference type="SAM" id="Phobius"/>
    </source>
</evidence>
<dbReference type="InParanoid" id="J0LJQ0"/>
<dbReference type="AlphaFoldDB" id="J0LJQ0"/>
<evidence type="ECO:0000313" key="4">
    <source>
        <dbReference type="Proteomes" id="UP000006514"/>
    </source>
</evidence>
<feature type="transmembrane region" description="Helical" evidence="1">
    <location>
        <begin position="79"/>
        <end position="100"/>
    </location>
</feature>
<keyword evidence="4" id="KW-1185">Reference proteome</keyword>